<feature type="compositionally biased region" description="Polar residues" evidence="1">
    <location>
        <begin position="72"/>
        <end position="81"/>
    </location>
</feature>
<evidence type="ECO:0000313" key="3">
    <source>
        <dbReference type="EMBL" id="KAA3467686.1"/>
    </source>
</evidence>
<proteinExistence type="predicted"/>
<accession>A0A5B6VFF5</accession>
<gene>
    <name evidence="3" type="ORF">EPI10_002676</name>
</gene>
<dbReference type="PANTHER" id="PTHR32108">
    <property type="entry name" value="DNA-DIRECTED RNA POLYMERASE SUBUNIT ALPHA"/>
    <property type="match status" value="1"/>
</dbReference>
<feature type="domain" description="Retrotransposon gag" evidence="2">
    <location>
        <begin position="227"/>
        <end position="313"/>
    </location>
</feature>
<sequence>MDQRLEQFQKEMQDQVQTQVQEQLAKIQQDMMESQRDMRSQITQMTQLLNRFMERGKCIMAITGGENKDIPSGSTLPQVPSQHEEYPRRPSVLIRPQQGQANIGSPMNFQVGLGFNPGDDPINPMVPDFDEMEKERMKAEPSMQMEDRYRWLEERVKVIEKTETRCGIDIKELSLVPNLILPPKFKTPDFEKYNGISCPRAHLKMFSRRMAGHANNEKLLIHCFQDSLVGSAAKWYDRLNSTQIKTWKDLAQAFMKHYGHIADIAPDRVTLQTMEKRPSESFRQYAQRWREVATQVQPPLLEEETATLFIHTLKAPFINHMLGSSMTDFSEIVRCGERIEHAVRCGNIEAGEGPRKTALKKREGDVNNVSARDKSVTLNQPSTVITDRPNSHKHESNTKPNGEKLQFTPIYMTYGQLYQKLYDTHVVAPHYLQPLQPPYPKWYDANAQCEYHAGIVGHSIENCLAFKKLVEKLIQMGVVKVNDTEHPLPNHANNGVNMMGDKVGKRVKMNIEEIKTTLIWV</sequence>
<evidence type="ECO:0000313" key="4">
    <source>
        <dbReference type="Proteomes" id="UP000325315"/>
    </source>
</evidence>
<dbReference type="Pfam" id="PF03732">
    <property type="entry name" value="Retrotrans_gag"/>
    <property type="match status" value="1"/>
</dbReference>
<feature type="region of interest" description="Disordered" evidence="1">
    <location>
        <begin position="64"/>
        <end position="87"/>
    </location>
</feature>
<keyword evidence="4" id="KW-1185">Reference proteome</keyword>
<name>A0A5B6VFF5_9ROSI</name>
<dbReference type="AlphaFoldDB" id="A0A5B6VFF5"/>
<dbReference type="InterPro" id="IPR005162">
    <property type="entry name" value="Retrotrans_gag_dom"/>
</dbReference>
<dbReference type="PANTHER" id="PTHR32108:SF5">
    <property type="entry name" value="DYNACTIN SUBUNIT 1-LIKE"/>
    <property type="match status" value="1"/>
</dbReference>
<evidence type="ECO:0000256" key="1">
    <source>
        <dbReference type="SAM" id="MobiDB-lite"/>
    </source>
</evidence>
<dbReference type="OrthoDB" id="1750196at2759"/>
<comment type="caution">
    <text evidence="3">The sequence shown here is derived from an EMBL/GenBank/DDBJ whole genome shotgun (WGS) entry which is preliminary data.</text>
</comment>
<feature type="region of interest" description="Disordered" evidence="1">
    <location>
        <begin position="382"/>
        <end position="403"/>
    </location>
</feature>
<dbReference type="Proteomes" id="UP000325315">
    <property type="component" value="Unassembled WGS sequence"/>
</dbReference>
<dbReference type="EMBL" id="SMMG02000007">
    <property type="protein sequence ID" value="KAA3467686.1"/>
    <property type="molecule type" value="Genomic_DNA"/>
</dbReference>
<evidence type="ECO:0000259" key="2">
    <source>
        <dbReference type="Pfam" id="PF03732"/>
    </source>
</evidence>
<protein>
    <recommendedName>
        <fullName evidence="2">Retrotransposon gag domain-containing protein</fullName>
    </recommendedName>
</protein>
<reference evidence="4" key="1">
    <citation type="journal article" date="2019" name="Plant Biotechnol. J.">
        <title>Genome sequencing of the Australian wild diploid species Gossypium australe highlights disease resistance and delayed gland morphogenesis.</title>
        <authorList>
            <person name="Cai Y."/>
            <person name="Cai X."/>
            <person name="Wang Q."/>
            <person name="Wang P."/>
            <person name="Zhang Y."/>
            <person name="Cai C."/>
            <person name="Xu Y."/>
            <person name="Wang K."/>
            <person name="Zhou Z."/>
            <person name="Wang C."/>
            <person name="Geng S."/>
            <person name="Li B."/>
            <person name="Dong Q."/>
            <person name="Hou Y."/>
            <person name="Wang H."/>
            <person name="Ai P."/>
            <person name="Liu Z."/>
            <person name="Yi F."/>
            <person name="Sun M."/>
            <person name="An G."/>
            <person name="Cheng J."/>
            <person name="Zhang Y."/>
            <person name="Shi Q."/>
            <person name="Xie Y."/>
            <person name="Shi X."/>
            <person name="Chang Y."/>
            <person name="Huang F."/>
            <person name="Chen Y."/>
            <person name="Hong S."/>
            <person name="Mi L."/>
            <person name="Sun Q."/>
            <person name="Zhang L."/>
            <person name="Zhou B."/>
            <person name="Peng R."/>
            <person name="Zhang X."/>
            <person name="Liu F."/>
        </authorList>
    </citation>
    <scope>NUCLEOTIDE SEQUENCE [LARGE SCALE GENOMIC DNA]</scope>
    <source>
        <strain evidence="4">cv. PA1801</strain>
    </source>
</reference>
<organism evidence="3 4">
    <name type="scientific">Gossypium australe</name>
    <dbReference type="NCBI Taxonomy" id="47621"/>
    <lineage>
        <taxon>Eukaryota</taxon>
        <taxon>Viridiplantae</taxon>
        <taxon>Streptophyta</taxon>
        <taxon>Embryophyta</taxon>
        <taxon>Tracheophyta</taxon>
        <taxon>Spermatophyta</taxon>
        <taxon>Magnoliopsida</taxon>
        <taxon>eudicotyledons</taxon>
        <taxon>Gunneridae</taxon>
        <taxon>Pentapetalae</taxon>
        <taxon>rosids</taxon>
        <taxon>malvids</taxon>
        <taxon>Malvales</taxon>
        <taxon>Malvaceae</taxon>
        <taxon>Malvoideae</taxon>
        <taxon>Gossypium</taxon>
    </lineage>
</organism>